<dbReference type="RefSeq" id="WP_182665737.1">
    <property type="nucleotide sequence ID" value="NZ_JACIVI010000006.1"/>
</dbReference>
<dbReference type="AlphaFoldDB" id="A0A839HM97"/>
<name>A0A839HM97_9BURK</name>
<dbReference type="Pfam" id="PF13211">
    <property type="entry name" value="DUF4019"/>
    <property type="match status" value="1"/>
</dbReference>
<dbReference type="Proteomes" id="UP000586093">
    <property type="component" value="Unassembled WGS sequence"/>
</dbReference>
<dbReference type="InterPro" id="IPR025091">
    <property type="entry name" value="DUF4019"/>
</dbReference>
<evidence type="ECO:0000256" key="1">
    <source>
        <dbReference type="SAM" id="SignalP"/>
    </source>
</evidence>
<dbReference type="EMBL" id="JACIVI010000006">
    <property type="protein sequence ID" value="MBB1163126.1"/>
    <property type="molecule type" value="Genomic_DNA"/>
</dbReference>
<evidence type="ECO:0000313" key="2">
    <source>
        <dbReference type="EMBL" id="MBB1163126.1"/>
    </source>
</evidence>
<protein>
    <submittedName>
        <fullName evidence="2">DUF4019 domain-containing protein</fullName>
    </submittedName>
</protein>
<organism evidence="2 3">
    <name type="scientific">Aquariibacter albus</name>
    <dbReference type="NCBI Taxonomy" id="2759899"/>
    <lineage>
        <taxon>Bacteria</taxon>
        <taxon>Pseudomonadati</taxon>
        <taxon>Pseudomonadota</taxon>
        <taxon>Betaproteobacteria</taxon>
        <taxon>Burkholderiales</taxon>
        <taxon>Sphaerotilaceae</taxon>
        <taxon>Aquariibacter</taxon>
    </lineage>
</organism>
<feature type="chain" id="PRO_5032782940" evidence="1">
    <location>
        <begin position="21"/>
        <end position="138"/>
    </location>
</feature>
<gene>
    <name evidence="2" type="ORF">H4F90_14225</name>
</gene>
<keyword evidence="3" id="KW-1185">Reference proteome</keyword>
<keyword evidence="1" id="KW-0732">Signal</keyword>
<sequence length="138" mass="14694">MLRRTAIAFAALSAASWAFASGPSTTEPAQAAALAWLNLVDAADSRSSWEQASVNFKSAVTSAQWSQALNGVRGPLGALRQREQKTAQSTKSLPGAPDGQYVVLQYQSSFQSKANATETVTVVLDPDGSWRVVGYFIK</sequence>
<evidence type="ECO:0000313" key="3">
    <source>
        <dbReference type="Proteomes" id="UP000586093"/>
    </source>
</evidence>
<reference evidence="2 3" key="1">
    <citation type="submission" date="2020-08" db="EMBL/GenBank/DDBJ databases">
        <title>Aquariorum lacteus gen. nov., sp. nov., a new member of the family Comamonadaceae, isolated from freshwater aquarium.</title>
        <authorList>
            <person name="Chun S.-J."/>
        </authorList>
    </citation>
    <scope>NUCLEOTIDE SEQUENCE [LARGE SCALE GENOMIC DNA]</scope>
    <source>
        <strain evidence="2 3">SJAQ100</strain>
    </source>
</reference>
<accession>A0A839HM97</accession>
<proteinExistence type="predicted"/>
<comment type="caution">
    <text evidence="2">The sequence shown here is derived from an EMBL/GenBank/DDBJ whole genome shotgun (WGS) entry which is preliminary data.</text>
</comment>
<feature type="signal peptide" evidence="1">
    <location>
        <begin position="1"/>
        <end position="20"/>
    </location>
</feature>